<evidence type="ECO:0000313" key="2">
    <source>
        <dbReference type="EMBL" id="KAG9245949.1"/>
    </source>
</evidence>
<accession>A0A9P7Z5U1</accession>
<reference evidence="2" key="1">
    <citation type="journal article" date="2021" name="IMA Fungus">
        <title>Genomic characterization of three marine fungi, including Emericellopsis atlantica sp. nov. with signatures of a generalist lifestyle and marine biomass degradation.</title>
        <authorList>
            <person name="Hagestad O.C."/>
            <person name="Hou L."/>
            <person name="Andersen J.H."/>
            <person name="Hansen E.H."/>
            <person name="Altermark B."/>
            <person name="Li C."/>
            <person name="Kuhnert E."/>
            <person name="Cox R.J."/>
            <person name="Crous P.W."/>
            <person name="Spatafora J.W."/>
            <person name="Lail K."/>
            <person name="Amirebrahimi M."/>
            <person name="Lipzen A."/>
            <person name="Pangilinan J."/>
            <person name="Andreopoulos W."/>
            <person name="Hayes R.D."/>
            <person name="Ng V."/>
            <person name="Grigoriev I.V."/>
            <person name="Jackson S.A."/>
            <person name="Sutton T.D.S."/>
            <person name="Dobson A.D.W."/>
            <person name="Rama T."/>
        </authorList>
    </citation>
    <scope>NUCLEOTIDE SEQUENCE</scope>
    <source>
        <strain evidence="2">TRa3180A</strain>
    </source>
</reference>
<gene>
    <name evidence="2" type="ORF">BJ878DRAFT_499073</name>
</gene>
<dbReference type="EMBL" id="MU253823">
    <property type="protein sequence ID" value="KAG9245949.1"/>
    <property type="molecule type" value="Genomic_DNA"/>
</dbReference>
<dbReference type="Pfam" id="PF00724">
    <property type="entry name" value="Oxidored_FMN"/>
    <property type="match status" value="1"/>
</dbReference>
<name>A0A9P7Z5U1_9HELO</name>
<comment type="caution">
    <text evidence="2">The sequence shown here is derived from an EMBL/GenBank/DDBJ whole genome shotgun (WGS) entry which is preliminary data.</text>
</comment>
<feature type="domain" description="NADH:flavin oxidoreductase/NADH oxidase N-terminal" evidence="1">
    <location>
        <begin position="5"/>
        <end position="335"/>
    </location>
</feature>
<dbReference type="PANTHER" id="PTHR22893">
    <property type="entry name" value="NADH OXIDOREDUCTASE-RELATED"/>
    <property type="match status" value="1"/>
</dbReference>
<dbReference type="InterPro" id="IPR013785">
    <property type="entry name" value="Aldolase_TIM"/>
</dbReference>
<proteinExistence type="predicted"/>
<sequence>MADTKLFTPLKIGNATLSNRVVMAPLTRFRGTDDHVPLPFVKEYYTQRASYPGTLLITEATFIAPQAGGMPNVPGIWNKDQITTWKEVTDSVHKNGSLIYMQLWALGRAANSQNLTKELGTDAKVVSASDVPFEGGAKPTALTEEEIHQYIQLYAQAAKNAIEAGFDGVEVHSANGYLPDQFLQDKSNFRTDSWGGSIERRAKFGLEVTKAVVEAVGSERTGIRLSPYSTFQGMKMDDPAPQFEYYVKELKKLHLSYLHLVTSRIAGNADVVGKESIDHLVEIWDNQSPVLLAGGFKPDTAVAEINKHKQDTAVAFGRYFISNPDLVFRVKENIKLIEYDRDLFYNAKQEHGYTDYEFSKEFKSAKL</sequence>
<dbReference type="AlphaFoldDB" id="A0A9P7Z5U1"/>
<dbReference type="Gene3D" id="3.20.20.70">
    <property type="entry name" value="Aldolase class I"/>
    <property type="match status" value="1"/>
</dbReference>
<dbReference type="InterPro" id="IPR045247">
    <property type="entry name" value="Oye-like"/>
</dbReference>
<dbReference type="GO" id="GO:0010181">
    <property type="term" value="F:FMN binding"/>
    <property type="evidence" value="ECO:0007669"/>
    <property type="project" value="InterPro"/>
</dbReference>
<dbReference type="FunFam" id="3.20.20.70:FF:000138">
    <property type="entry name" value="NADPH dehydrogenase 1"/>
    <property type="match status" value="1"/>
</dbReference>
<dbReference type="Proteomes" id="UP000887226">
    <property type="component" value="Unassembled WGS sequence"/>
</dbReference>
<organism evidence="2 3">
    <name type="scientific">Calycina marina</name>
    <dbReference type="NCBI Taxonomy" id="1763456"/>
    <lineage>
        <taxon>Eukaryota</taxon>
        <taxon>Fungi</taxon>
        <taxon>Dikarya</taxon>
        <taxon>Ascomycota</taxon>
        <taxon>Pezizomycotina</taxon>
        <taxon>Leotiomycetes</taxon>
        <taxon>Helotiales</taxon>
        <taxon>Pezizellaceae</taxon>
        <taxon>Calycina</taxon>
    </lineage>
</organism>
<keyword evidence="3" id="KW-1185">Reference proteome</keyword>
<dbReference type="InterPro" id="IPR001155">
    <property type="entry name" value="OxRdtase_FMN_N"/>
</dbReference>
<dbReference type="CDD" id="cd02933">
    <property type="entry name" value="OYE_like_FMN"/>
    <property type="match status" value="1"/>
</dbReference>
<dbReference type="PANTHER" id="PTHR22893:SF91">
    <property type="entry name" value="NADPH DEHYDROGENASE 2-RELATED"/>
    <property type="match status" value="1"/>
</dbReference>
<dbReference type="GO" id="GO:0003959">
    <property type="term" value="F:NADPH dehydrogenase activity"/>
    <property type="evidence" value="ECO:0007669"/>
    <property type="project" value="TreeGrafter"/>
</dbReference>
<protein>
    <recommendedName>
        <fullName evidence="1">NADH:flavin oxidoreductase/NADH oxidase N-terminal domain-containing protein</fullName>
    </recommendedName>
</protein>
<evidence type="ECO:0000259" key="1">
    <source>
        <dbReference type="Pfam" id="PF00724"/>
    </source>
</evidence>
<evidence type="ECO:0000313" key="3">
    <source>
        <dbReference type="Proteomes" id="UP000887226"/>
    </source>
</evidence>
<dbReference type="SUPFAM" id="SSF51395">
    <property type="entry name" value="FMN-linked oxidoreductases"/>
    <property type="match status" value="1"/>
</dbReference>
<dbReference type="OrthoDB" id="276546at2759"/>